<feature type="domain" description="DNA-binding protein H-NS-like C-terminal" evidence="1">
    <location>
        <begin position="60"/>
        <end position="104"/>
    </location>
</feature>
<dbReference type="EMBL" id="CADIKK010000033">
    <property type="protein sequence ID" value="CAB3802619.1"/>
    <property type="molecule type" value="Genomic_DNA"/>
</dbReference>
<evidence type="ECO:0000313" key="3">
    <source>
        <dbReference type="Proteomes" id="UP000494365"/>
    </source>
</evidence>
<reference evidence="2 3" key="1">
    <citation type="submission" date="2020-04" db="EMBL/GenBank/DDBJ databases">
        <authorList>
            <person name="De Canck E."/>
        </authorList>
    </citation>
    <scope>NUCLEOTIDE SEQUENCE [LARGE SCALE GENOMIC DNA]</scope>
    <source>
        <strain evidence="2 3">LMG 28614</strain>
    </source>
</reference>
<dbReference type="RefSeq" id="WP_175152663.1">
    <property type="nucleotide sequence ID" value="NZ_CADIKK010000033.1"/>
</dbReference>
<accession>A0A6S7BJP5</accession>
<sequence>MSSKGPNRAARETVKRFETLIQSASDEQLADFRAAIAAEIRRRQALKASEMQKTKMSRLTEASADKVKYRDPKNQFNTWSGRGRKPDWLRKFVADGGNIDDIKV</sequence>
<dbReference type="Proteomes" id="UP000494365">
    <property type="component" value="Unassembled WGS sequence"/>
</dbReference>
<dbReference type="AlphaFoldDB" id="A0A6S7BJP5"/>
<keyword evidence="3" id="KW-1185">Reference proteome</keyword>
<dbReference type="Pfam" id="PF00816">
    <property type="entry name" value="Histone_HNS"/>
    <property type="match status" value="1"/>
</dbReference>
<name>A0A6S7BJP5_9BURK</name>
<dbReference type="SUPFAM" id="SSF81273">
    <property type="entry name" value="H-NS histone-like proteins"/>
    <property type="match status" value="1"/>
</dbReference>
<dbReference type="InterPro" id="IPR037150">
    <property type="entry name" value="H-NS_C_dom_sf"/>
</dbReference>
<gene>
    <name evidence="2" type="ORF">LMG28614_05658</name>
</gene>
<protein>
    <recommendedName>
        <fullName evidence="1">DNA-binding protein H-NS-like C-terminal domain-containing protein</fullName>
    </recommendedName>
</protein>
<dbReference type="GO" id="GO:0003677">
    <property type="term" value="F:DNA binding"/>
    <property type="evidence" value="ECO:0007669"/>
    <property type="project" value="InterPro"/>
</dbReference>
<evidence type="ECO:0000259" key="1">
    <source>
        <dbReference type="SMART" id="SM00528"/>
    </source>
</evidence>
<dbReference type="Gene3D" id="4.10.430.10">
    <property type="entry name" value="Histone-like protein H-NS, C-terminal domain"/>
    <property type="match status" value="1"/>
</dbReference>
<organism evidence="2 3">
    <name type="scientific">Paraburkholderia ultramafica</name>
    <dbReference type="NCBI Taxonomy" id="1544867"/>
    <lineage>
        <taxon>Bacteria</taxon>
        <taxon>Pseudomonadati</taxon>
        <taxon>Pseudomonadota</taxon>
        <taxon>Betaproteobacteria</taxon>
        <taxon>Burkholderiales</taxon>
        <taxon>Burkholderiaceae</taxon>
        <taxon>Paraburkholderia</taxon>
    </lineage>
</organism>
<dbReference type="InterPro" id="IPR027444">
    <property type="entry name" value="H-NS_C_dom"/>
</dbReference>
<evidence type="ECO:0000313" key="2">
    <source>
        <dbReference type="EMBL" id="CAB3802619.1"/>
    </source>
</evidence>
<dbReference type="SMART" id="SM00528">
    <property type="entry name" value="HNS"/>
    <property type="match status" value="1"/>
</dbReference>
<proteinExistence type="predicted"/>